<keyword evidence="5 8" id="KW-0067">ATP-binding</keyword>
<feature type="domain" description="ABC transporter" evidence="7">
    <location>
        <begin position="7"/>
        <end position="242"/>
    </location>
</feature>
<dbReference type="GO" id="GO:0016887">
    <property type="term" value="F:ATP hydrolysis activity"/>
    <property type="evidence" value="ECO:0007669"/>
    <property type="project" value="InterPro"/>
</dbReference>
<dbReference type="AlphaFoldDB" id="A0A4Q7NN01"/>
<evidence type="ECO:0000313" key="9">
    <source>
        <dbReference type="Proteomes" id="UP000292445"/>
    </source>
</evidence>
<dbReference type="Gene3D" id="3.40.50.300">
    <property type="entry name" value="P-loop containing nucleotide triphosphate hydrolases"/>
    <property type="match status" value="1"/>
</dbReference>
<gene>
    <name evidence="8" type="ORF">EV675_2641</name>
</gene>
<dbReference type="SMART" id="SM00382">
    <property type="entry name" value="AAA"/>
    <property type="match status" value="1"/>
</dbReference>
<dbReference type="Proteomes" id="UP000292445">
    <property type="component" value="Unassembled WGS sequence"/>
</dbReference>
<dbReference type="SUPFAM" id="SSF52540">
    <property type="entry name" value="P-loop containing nucleoside triphosphate hydrolases"/>
    <property type="match status" value="1"/>
</dbReference>
<sequence>MSHDDLLRCERLEARYGASQVLFGIDFNVRRGEVVALLGRNGMGKSTAIKSILGLLRTIDGQIYFDGQRVDTLSMDVIARLGIAIVPEGRQCFPNLTVHEHLIAFARHSAGAEKGRRSVWSPDRLYALFPRLAERKKNLGGQLSGGEQQMLAIGRALSTHPKLLILDEATEGLAPLIREQIWDCLHLLRKEGQTTLVVDKYVDRLLTVADRHLILERGRIVWQGNSTELSADRDLWTRYLAL</sequence>
<dbReference type="PANTHER" id="PTHR43820">
    <property type="entry name" value="HIGH-AFFINITY BRANCHED-CHAIN AMINO ACID TRANSPORT ATP-BINDING PROTEIN LIVF"/>
    <property type="match status" value="1"/>
</dbReference>
<dbReference type="GO" id="GO:0015807">
    <property type="term" value="P:L-amino acid transport"/>
    <property type="evidence" value="ECO:0007669"/>
    <property type="project" value="TreeGrafter"/>
</dbReference>
<dbReference type="PROSITE" id="PS50893">
    <property type="entry name" value="ABC_TRANSPORTER_2"/>
    <property type="match status" value="1"/>
</dbReference>
<dbReference type="RefSeq" id="WP_130357671.1">
    <property type="nucleotide sequence ID" value="NZ_SGXC01000001.1"/>
</dbReference>
<dbReference type="GO" id="GO:0015658">
    <property type="term" value="F:branched-chain amino acid transmembrane transporter activity"/>
    <property type="evidence" value="ECO:0007669"/>
    <property type="project" value="TreeGrafter"/>
</dbReference>
<evidence type="ECO:0000259" key="7">
    <source>
        <dbReference type="PROSITE" id="PS50893"/>
    </source>
</evidence>
<evidence type="ECO:0000256" key="1">
    <source>
        <dbReference type="ARBA" id="ARBA00005417"/>
    </source>
</evidence>
<dbReference type="InterPro" id="IPR027417">
    <property type="entry name" value="P-loop_NTPase"/>
</dbReference>
<accession>A0A4Q7NN01</accession>
<dbReference type="Pfam" id="PF00005">
    <property type="entry name" value="ABC_tran"/>
    <property type="match status" value="1"/>
</dbReference>
<evidence type="ECO:0000256" key="6">
    <source>
        <dbReference type="ARBA" id="ARBA00022970"/>
    </source>
</evidence>
<dbReference type="PROSITE" id="PS00211">
    <property type="entry name" value="ABC_TRANSPORTER_1"/>
    <property type="match status" value="1"/>
</dbReference>
<comment type="similarity">
    <text evidence="1">Belongs to the ABC transporter superfamily.</text>
</comment>
<reference evidence="8 9" key="1">
    <citation type="submission" date="2019-02" db="EMBL/GenBank/DDBJ databases">
        <title>Genomic Encyclopedia of Type Strains, Phase IV (KMG-IV): sequencing the most valuable type-strain genomes for metagenomic binning, comparative biology and taxonomic classification.</title>
        <authorList>
            <person name="Goeker M."/>
        </authorList>
    </citation>
    <scope>NUCLEOTIDE SEQUENCE [LARGE SCALE GENOMIC DNA]</scope>
    <source>
        <strain evidence="8 9">K24</strain>
    </source>
</reference>
<evidence type="ECO:0000256" key="3">
    <source>
        <dbReference type="ARBA" id="ARBA00022475"/>
    </source>
</evidence>
<evidence type="ECO:0000256" key="5">
    <source>
        <dbReference type="ARBA" id="ARBA00022840"/>
    </source>
</evidence>
<keyword evidence="9" id="KW-1185">Reference proteome</keyword>
<protein>
    <submittedName>
        <fullName evidence="8">Branched-chain amino acid transport system ATP-binding protein</fullName>
    </submittedName>
</protein>
<name>A0A4Q7NN01_9BURK</name>
<keyword evidence="6" id="KW-0029">Amino-acid transport</keyword>
<dbReference type="CDD" id="cd03224">
    <property type="entry name" value="ABC_TM1139_LivF_branched"/>
    <property type="match status" value="1"/>
</dbReference>
<dbReference type="InterPro" id="IPR052156">
    <property type="entry name" value="BCAA_Transport_ATP-bd_LivF"/>
</dbReference>
<keyword evidence="3" id="KW-1003">Cell membrane</keyword>
<evidence type="ECO:0000256" key="4">
    <source>
        <dbReference type="ARBA" id="ARBA00022741"/>
    </source>
</evidence>
<keyword evidence="2" id="KW-0813">Transport</keyword>
<evidence type="ECO:0000256" key="2">
    <source>
        <dbReference type="ARBA" id="ARBA00022448"/>
    </source>
</evidence>
<comment type="caution">
    <text evidence="8">The sequence shown here is derived from an EMBL/GenBank/DDBJ whole genome shotgun (WGS) entry which is preliminary data.</text>
</comment>
<dbReference type="EMBL" id="SGXC01000001">
    <property type="protein sequence ID" value="RZS86594.1"/>
    <property type="molecule type" value="Genomic_DNA"/>
</dbReference>
<evidence type="ECO:0000313" key="8">
    <source>
        <dbReference type="EMBL" id="RZS86594.1"/>
    </source>
</evidence>
<keyword evidence="4" id="KW-0547">Nucleotide-binding</keyword>
<dbReference type="InterPro" id="IPR017871">
    <property type="entry name" value="ABC_transporter-like_CS"/>
</dbReference>
<keyword evidence="3" id="KW-0472">Membrane</keyword>
<dbReference type="GO" id="GO:0005524">
    <property type="term" value="F:ATP binding"/>
    <property type="evidence" value="ECO:0007669"/>
    <property type="project" value="UniProtKB-KW"/>
</dbReference>
<dbReference type="PANTHER" id="PTHR43820:SF2">
    <property type="entry name" value="ABC TRANSPORTER ATP-BINDING PROTEIN"/>
    <property type="match status" value="1"/>
</dbReference>
<dbReference type="InterPro" id="IPR003593">
    <property type="entry name" value="AAA+_ATPase"/>
</dbReference>
<proteinExistence type="inferred from homology"/>
<organism evidence="8 9">
    <name type="scientific">Pigmentiphaga kullae</name>
    <dbReference type="NCBI Taxonomy" id="151784"/>
    <lineage>
        <taxon>Bacteria</taxon>
        <taxon>Pseudomonadati</taxon>
        <taxon>Pseudomonadota</taxon>
        <taxon>Betaproteobacteria</taxon>
        <taxon>Burkholderiales</taxon>
        <taxon>Alcaligenaceae</taxon>
        <taxon>Pigmentiphaga</taxon>
    </lineage>
</organism>
<dbReference type="InterPro" id="IPR003439">
    <property type="entry name" value="ABC_transporter-like_ATP-bd"/>
</dbReference>
<dbReference type="OrthoDB" id="9776369at2"/>